<sequence>MSSNVTRLGLSSPAKNGCVRSVLFTSFSTKLFRSLYSLKRDSCFSVILFHCSFMVKYSSVLFFCSDFIFAINNNNQPDGDFTLKVHDFKLSKHNNCNCPQINKVDNFKSRSHTGSEVVLVPSPLATG</sequence>
<protein>
    <submittedName>
        <fullName evidence="1">Uncharacterized protein</fullName>
    </submittedName>
</protein>
<name>A0A5E4PPW4_9NEOP</name>
<keyword evidence="2" id="KW-1185">Reference proteome</keyword>
<evidence type="ECO:0000313" key="2">
    <source>
        <dbReference type="Proteomes" id="UP000324832"/>
    </source>
</evidence>
<organism evidence="1 2">
    <name type="scientific">Leptidea sinapis</name>
    <dbReference type="NCBI Taxonomy" id="189913"/>
    <lineage>
        <taxon>Eukaryota</taxon>
        <taxon>Metazoa</taxon>
        <taxon>Ecdysozoa</taxon>
        <taxon>Arthropoda</taxon>
        <taxon>Hexapoda</taxon>
        <taxon>Insecta</taxon>
        <taxon>Pterygota</taxon>
        <taxon>Neoptera</taxon>
        <taxon>Endopterygota</taxon>
        <taxon>Lepidoptera</taxon>
        <taxon>Glossata</taxon>
        <taxon>Ditrysia</taxon>
        <taxon>Papilionoidea</taxon>
        <taxon>Pieridae</taxon>
        <taxon>Dismorphiinae</taxon>
        <taxon>Leptidea</taxon>
    </lineage>
</organism>
<dbReference type="EMBL" id="FZQP02000238">
    <property type="protein sequence ID" value="VVC88127.1"/>
    <property type="molecule type" value="Genomic_DNA"/>
</dbReference>
<dbReference type="AlphaFoldDB" id="A0A5E4PPW4"/>
<accession>A0A5E4PPW4</accession>
<reference evidence="1 2" key="1">
    <citation type="submission" date="2017-07" db="EMBL/GenBank/DDBJ databases">
        <authorList>
            <person name="Talla V."/>
            <person name="Backstrom N."/>
        </authorList>
    </citation>
    <scope>NUCLEOTIDE SEQUENCE [LARGE SCALE GENOMIC DNA]</scope>
</reference>
<dbReference type="Proteomes" id="UP000324832">
    <property type="component" value="Unassembled WGS sequence"/>
</dbReference>
<gene>
    <name evidence="1" type="ORF">LSINAPIS_LOCUS1570</name>
</gene>
<proteinExistence type="predicted"/>
<evidence type="ECO:0000313" key="1">
    <source>
        <dbReference type="EMBL" id="VVC88127.1"/>
    </source>
</evidence>